<dbReference type="GO" id="GO:0016887">
    <property type="term" value="F:ATP hydrolysis activity"/>
    <property type="evidence" value="ECO:0007669"/>
    <property type="project" value="InterPro"/>
</dbReference>
<dbReference type="InterPro" id="IPR036680">
    <property type="entry name" value="SPOR-like_sf"/>
</dbReference>
<name>A0A917UZ53_9PSED</name>
<dbReference type="Gene3D" id="3.40.50.300">
    <property type="entry name" value="P-loop containing nucleotide triphosphate hydrolases"/>
    <property type="match status" value="1"/>
</dbReference>
<dbReference type="RefSeq" id="WP_188983690.1">
    <property type="nucleotide sequence ID" value="NZ_BMPO01000005.1"/>
</dbReference>
<dbReference type="Proteomes" id="UP000635983">
    <property type="component" value="Unassembled WGS sequence"/>
</dbReference>
<dbReference type="InterPro" id="IPR027417">
    <property type="entry name" value="P-loop_NTPase"/>
</dbReference>
<gene>
    <name evidence="3" type="ORF">GCM10009304_26320</name>
</gene>
<protein>
    <recommendedName>
        <fullName evidence="2">SPOR domain-containing protein</fullName>
    </recommendedName>
</protein>
<proteinExistence type="predicted"/>
<dbReference type="SUPFAM" id="SSF110997">
    <property type="entry name" value="Sporulation related repeat"/>
    <property type="match status" value="1"/>
</dbReference>
<dbReference type="Gene3D" id="3.30.70.1070">
    <property type="entry name" value="Sporulation related repeat"/>
    <property type="match status" value="1"/>
</dbReference>
<evidence type="ECO:0000313" key="3">
    <source>
        <dbReference type="EMBL" id="GGJ99251.1"/>
    </source>
</evidence>
<feature type="region of interest" description="Disordered" evidence="1">
    <location>
        <begin position="333"/>
        <end position="433"/>
    </location>
</feature>
<evidence type="ECO:0000313" key="4">
    <source>
        <dbReference type="Proteomes" id="UP000635983"/>
    </source>
</evidence>
<feature type="compositionally biased region" description="Low complexity" evidence="1">
    <location>
        <begin position="284"/>
        <end position="298"/>
    </location>
</feature>
<dbReference type="InterPro" id="IPR007730">
    <property type="entry name" value="SPOR-like_dom"/>
</dbReference>
<sequence>MSTLHAEEAFLDHYQFSHDPFAPRVPGFKFFPAQRKPVLGQLHHLARYSQLLLVVTGPLGSGKSLLRQALVASTNKQVVHSVVVSARGAGDADGVLRQVAQGMESSRPEVRDLLDHVNQRALSGQETYILVDDAEQLEDSALEALYGLAAGTEESRAHVFLFGEPSIVSRLDALSGGQERHHVIELQPYELAETSEYLAQRLEGAGAGLDVFSEEHIADIHQQSRGWPGVINQVARDALIDAMLAERGSDKVAGLPFRMPKKHVVAAGVVVLAIAAAWLMRSGPSETSAPDTAATPSTNEGAAAPSASPDGNGQPLQLPLNAESEPVVRQPLAEAAGPEERDNGIGEMLAPPTGGMPSAQRPPVVDTSASSSRAAETQAQAPRPAAPSSQPATQAEKPVAAEQQAAPRQAPAQAANAPKPAEQPAPKSEAAGSGNAAWYQGVAGSRYTLQILGTRSEESARAFVAQNGADYRYFRKMLEGKPFYVVTYGSFADRDAAQAALKSLPAKVQSGKPWPKTFSSIQQEMAQAH</sequence>
<dbReference type="InterPro" id="IPR052026">
    <property type="entry name" value="ExeA_AAA_ATPase_DNA-bind"/>
</dbReference>
<evidence type="ECO:0000256" key="1">
    <source>
        <dbReference type="SAM" id="MobiDB-lite"/>
    </source>
</evidence>
<dbReference type="SUPFAM" id="SSF52540">
    <property type="entry name" value="P-loop containing nucleoside triphosphate hydrolases"/>
    <property type="match status" value="1"/>
</dbReference>
<dbReference type="InterPro" id="IPR049945">
    <property type="entry name" value="AAA_22"/>
</dbReference>
<comment type="caution">
    <text evidence="3">The sequence shown here is derived from an EMBL/GenBank/DDBJ whole genome shotgun (WGS) entry which is preliminary data.</text>
</comment>
<dbReference type="Pfam" id="PF13401">
    <property type="entry name" value="AAA_22"/>
    <property type="match status" value="1"/>
</dbReference>
<dbReference type="AlphaFoldDB" id="A0A917UZ53"/>
<reference evidence="3" key="1">
    <citation type="journal article" date="2014" name="Int. J. Syst. Evol. Microbiol.">
        <title>Complete genome sequence of Corynebacterium casei LMG S-19264T (=DSM 44701T), isolated from a smear-ripened cheese.</title>
        <authorList>
            <consortium name="US DOE Joint Genome Institute (JGI-PGF)"/>
            <person name="Walter F."/>
            <person name="Albersmeier A."/>
            <person name="Kalinowski J."/>
            <person name="Ruckert C."/>
        </authorList>
    </citation>
    <scope>NUCLEOTIDE SEQUENCE</scope>
    <source>
        <strain evidence="3">JCM 30078</strain>
    </source>
</reference>
<dbReference type="PANTHER" id="PTHR35894">
    <property type="entry name" value="GENERAL SECRETION PATHWAY PROTEIN A-RELATED"/>
    <property type="match status" value="1"/>
</dbReference>
<evidence type="ECO:0000259" key="2">
    <source>
        <dbReference type="PROSITE" id="PS51724"/>
    </source>
</evidence>
<organism evidence="3 4">
    <name type="scientific">Pseudomonas matsuisoli</name>
    <dbReference type="NCBI Taxonomy" id="1515666"/>
    <lineage>
        <taxon>Bacteria</taxon>
        <taxon>Pseudomonadati</taxon>
        <taxon>Pseudomonadota</taxon>
        <taxon>Gammaproteobacteria</taxon>
        <taxon>Pseudomonadales</taxon>
        <taxon>Pseudomonadaceae</taxon>
        <taxon>Pseudomonas</taxon>
    </lineage>
</organism>
<accession>A0A917UZ53</accession>
<dbReference type="PANTHER" id="PTHR35894:SF7">
    <property type="entry name" value="GENERAL SECRETION PATHWAY PROTEIN A-RELATED"/>
    <property type="match status" value="1"/>
</dbReference>
<dbReference type="EMBL" id="BMPO01000005">
    <property type="protein sequence ID" value="GGJ99251.1"/>
    <property type="molecule type" value="Genomic_DNA"/>
</dbReference>
<dbReference type="Pfam" id="PF05036">
    <property type="entry name" value="SPOR"/>
    <property type="match status" value="1"/>
</dbReference>
<keyword evidence="4" id="KW-1185">Reference proteome</keyword>
<reference evidence="3" key="2">
    <citation type="submission" date="2020-09" db="EMBL/GenBank/DDBJ databases">
        <authorList>
            <person name="Sun Q."/>
            <person name="Ohkuma M."/>
        </authorList>
    </citation>
    <scope>NUCLEOTIDE SEQUENCE</scope>
    <source>
        <strain evidence="3">JCM 30078</strain>
    </source>
</reference>
<feature type="domain" description="SPOR" evidence="2">
    <location>
        <begin position="441"/>
        <end position="517"/>
    </location>
</feature>
<feature type="region of interest" description="Disordered" evidence="1">
    <location>
        <begin position="283"/>
        <end position="319"/>
    </location>
</feature>
<dbReference type="GO" id="GO:0042834">
    <property type="term" value="F:peptidoglycan binding"/>
    <property type="evidence" value="ECO:0007669"/>
    <property type="project" value="InterPro"/>
</dbReference>
<feature type="compositionally biased region" description="Low complexity" evidence="1">
    <location>
        <begin position="373"/>
        <end position="431"/>
    </location>
</feature>
<dbReference type="PROSITE" id="PS51724">
    <property type="entry name" value="SPOR"/>
    <property type="match status" value="1"/>
</dbReference>